<reference evidence="1" key="1">
    <citation type="submission" date="2014-12" db="EMBL/GenBank/DDBJ databases">
        <title>Insight into the proteome of Arion vulgaris.</title>
        <authorList>
            <person name="Aradska J."/>
            <person name="Bulat T."/>
            <person name="Smidak R."/>
            <person name="Sarate P."/>
            <person name="Gangsoo J."/>
            <person name="Sialana F."/>
            <person name="Bilban M."/>
            <person name="Lubec G."/>
        </authorList>
    </citation>
    <scope>NUCLEOTIDE SEQUENCE</scope>
    <source>
        <tissue evidence="1">Skin</tissue>
    </source>
</reference>
<evidence type="ECO:0000313" key="1">
    <source>
        <dbReference type="EMBL" id="CEK98517.1"/>
    </source>
</evidence>
<name>A0A0B7C014_9EUPU</name>
<feature type="non-terminal residue" evidence="1">
    <location>
        <position position="1"/>
    </location>
</feature>
<accession>A0A0B7C014</accession>
<feature type="non-terminal residue" evidence="1">
    <location>
        <position position="70"/>
    </location>
</feature>
<dbReference type="EMBL" id="HACG01051646">
    <property type="protein sequence ID" value="CEK98517.1"/>
    <property type="molecule type" value="Transcribed_RNA"/>
</dbReference>
<proteinExistence type="predicted"/>
<organism evidence="1">
    <name type="scientific">Arion vulgaris</name>
    <dbReference type="NCBI Taxonomy" id="1028688"/>
    <lineage>
        <taxon>Eukaryota</taxon>
        <taxon>Metazoa</taxon>
        <taxon>Spiralia</taxon>
        <taxon>Lophotrochozoa</taxon>
        <taxon>Mollusca</taxon>
        <taxon>Gastropoda</taxon>
        <taxon>Heterobranchia</taxon>
        <taxon>Euthyneura</taxon>
        <taxon>Panpulmonata</taxon>
        <taxon>Eupulmonata</taxon>
        <taxon>Stylommatophora</taxon>
        <taxon>Helicina</taxon>
        <taxon>Arionoidea</taxon>
        <taxon>Arionidae</taxon>
        <taxon>Arion</taxon>
    </lineage>
</organism>
<sequence length="70" mass="7645">NTGVFDVSGDVRSADNLIAHKDCQDLSSGEVEKDLAQFVENNQTSNLNTAPGTVEMSCFNMTVLRKTEHD</sequence>
<dbReference type="AlphaFoldDB" id="A0A0B7C014"/>
<gene>
    <name evidence="1" type="primary">ORF218912</name>
</gene>
<protein>
    <submittedName>
        <fullName evidence="1">Uncharacterized protein</fullName>
    </submittedName>
</protein>